<accession>A0A2G8SGK5</accession>
<feature type="transmembrane region" description="Helical" evidence="2">
    <location>
        <begin position="12"/>
        <end position="31"/>
    </location>
</feature>
<organism evidence="3 4">
    <name type="scientific">Ganoderma sinense ZZ0214-1</name>
    <dbReference type="NCBI Taxonomy" id="1077348"/>
    <lineage>
        <taxon>Eukaryota</taxon>
        <taxon>Fungi</taxon>
        <taxon>Dikarya</taxon>
        <taxon>Basidiomycota</taxon>
        <taxon>Agaricomycotina</taxon>
        <taxon>Agaricomycetes</taxon>
        <taxon>Polyporales</taxon>
        <taxon>Polyporaceae</taxon>
        <taxon>Ganoderma</taxon>
    </lineage>
</organism>
<feature type="region of interest" description="Disordered" evidence="1">
    <location>
        <begin position="53"/>
        <end position="72"/>
    </location>
</feature>
<dbReference type="Proteomes" id="UP000230002">
    <property type="component" value="Unassembled WGS sequence"/>
</dbReference>
<keyword evidence="2" id="KW-0472">Membrane</keyword>
<dbReference type="EMBL" id="AYKW01000009">
    <property type="protein sequence ID" value="PIL32896.1"/>
    <property type="molecule type" value="Genomic_DNA"/>
</dbReference>
<evidence type="ECO:0000313" key="3">
    <source>
        <dbReference type="EMBL" id="PIL32896.1"/>
    </source>
</evidence>
<evidence type="ECO:0000256" key="2">
    <source>
        <dbReference type="SAM" id="Phobius"/>
    </source>
</evidence>
<feature type="compositionally biased region" description="Acidic residues" evidence="1">
    <location>
        <begin position="63"/>
        <end position="72"/>
    </location>
</feature>
<comment type="caution">
    <text evidence="3">The sequence shown here is derived from an EMBL/GenBank/DDBJ whole genome shotgun (WGS) entry which is preliminary data.</text>
</comment>
<keyword evidence="2" id="KW-0812">Transmembrane</keyword>
<evidence type="ECO:0000256" key="1">
    <source>
        <dbReference type="SAM" id="MobiDB-lite"/>
    </source>
</evidence>
<dbReference type="AlphaFoldDB" id="A0A2G8SGK5"/>
<keyword evidence="2" id="KW-1133">Transmembrane helix</keyword>
<reference evidence="3 4" key="1">
    <citation type="journal article" date="2015" name="Sci. Rep.">
        <title>Chromosome-level genome map provides insights into diverse defense mechanisms in the medicinal fungus Ganoderma sinense.</title>
        <authorList>
            <person name="Zhu Y."/>
            <person name="Xu J."/>
            <person name="Sun C."/>
            <person name="Zhou S."/>
            <person name="Xu H."/>
            <person name="Nelson D.R."/>
            <person name="Qian J."/>
            <person name="Song J."/>
            <person name="Luo H."/>
            <person name="Xiang L."/>
            <person name="Li Y."/>
            <person name="Xu Z."/>
            <person name="Ji A."/>
            <person name="Wang L."/>
            <person name="Lu S."/>
            <person name="Hayward A."/>
            <person name="Sun W."/>
            <person name="Li X."/>
            <person name="Schwartz D.C."/>
            <person name="Wang Y."/>
            <person name="Chen S."/>
        </authorList>
    </citation>
    <scope>NUCLEOTIDE SEQUENCE [LARGE SCALE GENOMIC DNA]</scope>
    <source>
        <strain evidence="3 4">ZZ0214-1</strain>
    </source>
</reference>
<protein>
    <submittedName>
        <fullName evidence="3">Uncharacterized protein</fullName>
    </submittedName>
</protein>
<keyword evidence="4" id="KW-1185">Reference proteome</keyword>
<gene>
    <name evidence="3" type="ORF">GSI_05014</name>
</gene>
<name>A0A2G8SGK5_9APHY</name>
<sequence>MSDSITVKLPIVPFTIAILVLLTGGGAFATFRRRSHQAVNGQADPEAIELVVTGPVGDSPSTDVDEVADASD</sequence>
<evidence type="ECO:0000313" key="4">
    <source>
        <dbReference type="Proteomes" id="UP000230002"/>
    </source>
</evidence>
<proteinExistence type="predicted"/>